<accession>A0A839EH66</accession>
<gene>
    <name evidence="2" type="ORF">FHW16_003039</name>
</gene>
<sequence length="461" mass="50504">MDQSETLAQKDVRLADIYKRVLAGAGTNRAVLVAAQSKWLIKRDRECLERPSPEEEQINCLRASYDKRIDELKPAQPGVAESLALCRGLLDRYRAILKANPQAQYQPGPKAEGILGVLKADAAALFEIENNTISLRSSTNDKAPTATAYVSKYFHPDEQLKKTLAPDEDGTDSLSQSDAVWLTRMPHSDVYAISTLNGTMRCENAEVLFKNTSKAASLVDLPSHVAEGECTAPQFAAIANRPVLIAGGFEGNASPKTYDLTEGYNFSLWRDGWLPACNISLIYAPKLGYSGQPGQGYQLTDGDGNNESCTQDDTACISLREDVLSLMKRYQLDPATMPRQLFDELDTGQRDDFKDLKDLSDKQSASQSDDAYRTGSFVSLPIDMPLDDAIPLENKPVALPLIHDGKLMLVLAGHPLTTGSRDLPDYSVWVKQRDGQGVKLLSGFTITLTFGVLEKASVSLH</sequence>
<dbReference type="RefSeq" id="WP_182549937.1">
    <property type="nucleotide sequence ID" value="NZ_JACGXN010000003.1"/>
</dbReference>
<keyword evidence="3" id="KW-1185">Reference proteome</keyword>
<dbReference type="InterPro" id="IPR009739">
    <property type="entry name" value="LprI-like_N"/>
</dbReference>
<evidence type="ECO:0000313" key="2">
    <source>
        <dbReference type="EMBL" id="MBA8879321.1"/>
    </source>
</evidence>
<protein>
    <recommendedName>
        <fullName evidence="1">Lysozyme inhibitor LprI-like N-terminal domain-containing protein</fullName>
    </recommendedName>
</protein>
<evidence type="ECO:0000313" key="3">
    <source>
        <dbReference type="Proteomes" id="UP000549052"/>
    </source>
</evidence>
<dbReference type="Pfam" id="PF07007">
    <property type="entry name" value="LprI"/>
    <property type="match status" value="1"/>
</dbReference>
<dbReference type="Proteomes" id="UP000549052">
    <property type="component" value="Unassembled WGS sequence"/>
</dbReference>
<name>A0A839EH66_9HYPH</name>
<evidence type="ECO:0000259" key="1">
    <source>
        <dbReference type="Pfam" id="PF07007"/>
    </source>
</evidence>
<organism evidence="2 3">
    <name type="scientific">Phyllobacterium myrsinacearum</name>
    <dbReference type="NCBI Taxonomy" id="28101"/>
    <lineage>
        <taxon>Bacteria</taxon>
        <taxon>Pseudomonadati</taxon>
        <taxon>Pseudomonadota</taxon>
        <taxon>Alphaproteobacteria</taxon>
        <taxon>Hyphomicrobiales</taxon>
        <taxon>Phyllobacteriaceae</taxon>
        <taxon>Phyllobacterium</taxon>
    </lineage>
</organism>
<feature type="domain" description="Lysozyme inhibitor LprI-like N-terminal" evidence="1">
    <location>
        <begin position="5"/>
        <end position="72"/>
    </location>
</feature>
<reference evidence="2 3" key="1">
    <citation type="submission" date="2020-07" db="EMBL/GenBank/DDBJ databases">
        <title>Genomic Encyclopedia of Type Strains, Phase IV (KMG-V): Genome sequencing to study the core and pangenomes of soil and plant-associated prokaryotes.</title>
        <authorList>
            <person name="Whitman W."/>
        </authorList>
    </citation>
    <scope>NUCLEOTIDE SEQUENCE [LARGE SCALE GENOMIC DNA]</scope>
    <source>
        <strain evidence="2 3">AN3</strain>
    </source>
</reference>
<comment type="caution">
    <text evidence="2">The sequence shown here is derived from an EMBL/GenBank/DDBJ whole genome shotgun (WGS) entry which is preliminary data.</text>
</comment>
<dbReference type="AlphaFoldDB" id="A0A839EH66"/>
<proteinExistence type="predicted"/>
<dbReference type="EMBL" id="JACGXN010000003">
    <property type="protein sequence ID" value="MBA8879321.1"/>
    <property type="molecule type" value="Genomic_DNA"/>
</dbReference>